<accession>A0A409WCJ7</accession>
<sequence>YLPLFLSFELQFEKSYLLYSTHAFHHLPLPVFISAAVDAGVACVIAAVDVQDLSVHHNRSTMLRVLRGFRHRIHASRHAIASLCPLQPGSGARSLRSLRGFRISATEALALDGQDRYVQRQEYPCGVQSSNYTVDMHSSALSGDVSQSMDNAFEIPVSRLQTEKTRASLSAFQTDDFRPARTVKVLKIPCAVRMTELRIYQQGRQDRQGNAANYVLGGCVMNIICGSENVFDPIEFRGKGNKQVFL</sequence>
<organism evidence="1 2">
    <name type="scientific">Gymnopilus dilepis</name>
    <dbReference type="NCBI Taxonomy" id="231916"/>
    <lineage>
        <taxon>Eukaryota</taxon>
        <taxon>Fungi</taxon>
        <taxon>Dikarya</taxon>
        <taxon>Basidiomycota</taxon>
        <taxon>Agaricomycotina</taxon>
        <taxon>Agaricomycetes</taxon>
        <taxon>Agaricomycetidae</taxon>
        <taxon>Agaricales</taxon>
        <taxon>Agaricineae</taxon>
        <taxon>Hymenogastraceae</taxon>
        <taxon>Gymnopilus</taxon>
    </lineage>
</organism>
<evidence type="ECO:0000313" key="1">
    <source>
        <dbReference type="EMBL" id="PPQ76244.1"/>
    </source>
</evidence>
<proteinExistence type="predicted"/>
<dbReference type="Proteomes" id="UP000284706">
    <property type="component" value="Unassembled WGS sequence"/>
</dbReference>
<gene>
    <name evidence="1" type="ORF">CVT26_008152</name>
</gene>
<dbReference type="EMBL" id="NHYE01005182">
    <property type="protein sequence ID" value="PPQ76244.1"/>
    <property type="molecule type" value="Genomic_DNA"/>
</dbReference>
<protein>
    <submittedName>
        <fullName evidence="1">Uncharacterized protein</fullName>
    </submittedName>
</protein>
<dbReference type="AlphaFoldDB" id="A0A409WCJ7"/>
<feature type="non-terminal residue" evidence="1">
    <location>
        <position position="1"/>
    </location>
</feature>
<dbReference type="InParanoid" id="A0A409WCJ7"/>
<evidence type="ECO:0000313" key="2">
    <source>
        <dbReference type="Proteomes" id="UP000284706"/>
    </source>
</evidence>
<keyword evidence="2" id="KW-1185">Reference proteome</keyword>
<comment type="caution">
    <text evidence="1">The sequence shown here is derived from an EMBL/GenBank/DDBJ whole genome shotgun (WGS) entry which is preliminary data.</text>
</comment>
<name>A0A409WCJ7_9AGAR</name>
<reference evidence="1 2" key="1">
    <citation type="journal article" date="2018" name="Evol. Lett.">
        <title>Horizontal gene cluster transfer increased hallucinogenic mushroom diversity.</title>
        <authorList>
            <person name="Reynolds H.T."/>
            <person name="Vijayakumar V."/>
            <person name="Gluck-Thaler E."/>
            <person name="Korotkin H.B."/>
            <person name="Matheny P.B."/>
            <person name="Slot J.C."/>
        </authorList>
    </citation>
    <scope>NUCLEOTIDE SEQUENCE [LARGE SCALE GENOMIC DNA]</scope>
    <source>
        <strain evidence="1 2">SRW20</strain>
    </source>
</reference>